<dbReference type="EMBL" id="FN653057">
    <property type="protein sequence ID" value="CBY10512.1"/>
    <property type="molecule type" value="Genomic_DNA"/>
</dbReference>
<reference evidence="2" key="1">
    <citation type="journal article" date="2010" name="Science">
        <title>Plasticity of animal genome architecture unmasked by rapid evolution of a pelagic tunicate.</title>
        <authorList>
            <person name="Denoeud F."/>
            <person name="Henriet S."/>
            <person name="Mungpakdee S."/>
            <person name="Aury J.M."/>
            <person name="Da Silva C."/>
            <person name="Brinkmann H."/>
            <person name="Mikhaleva J."/>
            <person name="Olsen L.C."/>
            <person name="Jubin C."/>
            <person name="Canestro C."/>
            <person name="Bouquet J.M."/>
            <person name="Danks G."/>
            <person name="Poulain J."/>
            <person name="Campsteijn C."/>
            <person name="Adamski M."/>
            <person name="Cross I."/>
            <person name="Yadetie F."/>
            <person name="Muffato M."/>
            <person name="Louis A."/>
            <person name="Butcher S."/>
            <person name="Tsagkogeorga G."/>
            <person name="Konrad A."/>
            <person name="Singh S."/>
            <person name="Jensen M.F."/>
            <person name="Cong E.H."/>
            <person name="Eikeseth-Otteraa H."/>
            <person name="Noel B."/>
            <person name="Anthouard V."/>
            <person name="Porcel B.M."/>
            <person name="Kachouri-Lafond R."/>
            <person name="Nishino A."/>
            <person name="Ugolini M."/>
            <person name="Chourrout P."/>
            <person name="Nishida H."/>
            <person name="Aasland R."/>
            <person name="Huzurbazar S."/>
            <person name="Westhof E."/>
            <person name="Delsuc F."/>
            <person name="Lehrach H."/>
            <person name="Reinhardt R."/>
            <person name="Weissenbach J."/>
            <person name="Roy S.W."/>
            <person name="Artiguenave F."/>
            <person name="Postlethwait J.H."/>
            <person name="Manak J.R."/>
            <person name="Thompson E.M."/>
            <person name="Jaillon O."/>
            <person name="Du Pasquier L."/>
            <person name="Boudinot P."/>
            <person name="Liberles D.A."/>
            <person name="Volff J.N."/>
            <person name="Philippe H."/>
            <person name="Lenhard B."/>
            <person name="Roest Crollius H."/>
            <person name="Wincker P."/>
            <person name="Chourrout D."/>
        </authorList>
    </citation>
    <scope>NUCLEOTIDE SEQUENCE [LARGE SCALE GENOMIC DNA]</scope>
</reference>
<feature type="region of interest" description="Disordered" evidence="1">
    <location>
        <begin position="727"/>
        <end position="747"/>
    </location>
</feature>
<organism evidence="2">
    <name type="scientific">Oikopleura dioica</name>
    <name type="common">Tunicate</name>
    <dbReference type="NCBI Taxonomy" id="34765"/>
    <lineage>
        <taxon>Eukaryota</taxon>
        <taxon>Metazoa</taxon>
        <taxon>Chordata</taxon>
        <taxon>Tunicata</taxon>
        <taxon>Appendicularia</taxon>
        <taxon>Copelata</taxon>
        <taxon>Oikopleuridae</taxon>
        <taxon>Oikopleura</taxon>
    </lineage>
</organism>
<accession>E4XJ69</accession>
<evidence type="ECO:0000313" key="3">
    <source>
        <dbReference type="Proteomes" id="UP000001307"/>
    </source>
</evidence>
<evidence type="ECO:0000313" key="2">
    <source>
        <dbReference type="EMBL" id="CBY10512.1"/>
    </source>
</evidence>
<gene>
    <name evidence="2" type="ORF">GSOID_T00012650001</name>
</gene>
<protein>
    <submittedName>
        <fullName evidence="2">Uncharacterized protein</fullName>
    </submittedName>
</protein>
<evidence type="ECO:0000256" key="1">
    <source>
        <dbReference type="SAM" id="MobiDB-lite"/>
    </source>
</evidence>
<feature type="region of interest" description="Disordered" evidence="1">
    <location>
        <begin position="14"/>
        <end position="43"/>
    </location>
</feature>
<dbReference type="Proteomes" id="UP000001307">
    <property type="component" value="Unassembled WGS sequence"/>
</dbReference>
<dbReference type="AlphaFoldDB" id="E4XJ69"/>
<keyword evidence="3" id="KW-1185">Reference proteome</keyword>
<sequence length="959" mass="107819">MSFRYALSYRKSLTAKDQREETREEVEEVDGIQDHYVGKFKPGTTDAEKKVYWEKRGSAELILMEQGSSALKRRPASPDRSGSGRSEEDKFYGPKLATGKTPKYEHSINVSTYGPTDQYVLYKSAEDSDNLAKKHIRQGLPYFFVRCLQKAQAACPGTKTPSFFSDLTGRFGLLSKLYKNKFPKIYTEVSKGVMSVVSAMDPESCHYRGDLIITYDKNFDDCHKAVGFLPMIGKKSKFNVRKYNSRTGIYYYDDEIERAYDVIYHLSKFGRVFPTHSQRDNCRLFLGCSSEDLKIDESLVTLVDFYYLSQHLLMLPREERQLFSLTAFSNGICVGTLQFYGTLKTLRLNKGELYLGEKNFGLESANPPAGRGPCNALDKYQQKPSVSKARTKTTLKDGSTTRKALSHDAVYEGKVQRLLGAAASTPQITPTERDGLAVYFNEELERVILAKITQNPEFLQAFRAQQREQVAFQQLLVEARESENAQPALDLAEMNHGARQQLEDHRARMDNHGDTPAAREERELRHTMREMGFQFTRPEADQTWILLIKNSKNFFGCDECLGQQSVMKRACHCLRSWMRRRRAARNENNEPVSEEYNGCEECEFSAFTGASFCACMEVAFEALLSRQEVSPCRLCGESLECSCPLVMDRTGPVLSQVPRSTPSTIGISHKANPDFMPTQPDLDTDYQAAIQGLEDILAEEHQPDDWVSSGVLPGHMPELHVKYPEGPAVPLAPYDDPPSLEEGDPGRSFSERLNPLFEGPGMSTPLPSDFTEKTLREATGEDCEVEDFGHGVNLASLKDQAKSFAKKAVQDPSRSRTVTGFSALPRQVIPFDGRVFGLNNAAQPQHFQDFKEDGTVSKAYSSYALYNSPLASNSKLGLTKPSRVVERYLVKNRRGKMYTPKGTLLRILTDTCGVQTIAPPESVTSRLIILDTRWKSRFSGKPANHRILMISSAGHNLLS</sequence>
<dbReference type="InParanoid" id="E4XJ69"/>
<proteinExistence type="predicted"/>
<name>E4XJ69_OIKDI</name>
<feature type="region of interest" description="Disordered" evidence="1">
    <location>
        <begin position="65"/>
        <end position="98"/>
    </location>
</feature>